<evidence type="ECO:0000313" key="13">
    <source>
        <dbReference type="Proteomes" id="UP001157186"/>
    </source>
</evidence>
<evidence type="ECO:0000313" key="12">
    <source>
        <dbReference type="EMBL" id="GLX77282.1"/>
    </source>
</evidence>
<evidence type="ECO:0000256" key="6">
    <source>
        <dbReference type="ARBA" id="ARBA00022989"/>
    </source>
</evidence>
<dbReference type="Proteomes" id="UP001157186">
    <property type="component" value="Unassembled WGS sequence"/>
</dbReference>
<dbReference type="Pfam" id="PF01569">
    <property type="entry name" value="PAP2"/>
    <property type="match status" value="1"/>
</dbReference>
<reference evidence="12 13" key="1">
    <citation type="submission" date="2023-03" db="EMBL/GenBank/DDBJ databases">
        <title>Draft genome sequence of Thalassotalea insulae KCTC 62186T.</title>
        <authorList>
            <person name="Sawabe T."/>
        </authorList>
    </citation>
    <scope>NUCLEOTIDE SEQUENCE [LARGE SCALE GENOMIC DNA]</scope>
    <source>
        <strain evidence="12 13">KCTC 62186</strain>
    </source>
</reference>
<dbReference type="EC" id="3.6.1.27" evidence="2"/>
<evidence type="ECO:0000256" key="10">
    <source>
        <dbReference type="SAM" id="Phobius"/>
    </source>
</evidence>
<sequence>MTMFESIYQADLRLLMWCQKSRFYPQFIAFIRAISRTGDGYLQVLFPLLYLLVNPIQGAAFFQLAITAYALERPLYFVLKNILKRRRPPDVVPAFTSIIHASDKFSFPSGHTMAAFLLAGLAVATIGLAACGLYLWAIAVAISRVILGVHFPTDIIAGATLGSLVAYLMVVV</sequence>
<evidence type="ECO:0000256" key="1">
    <source>
        <dbReference type="ARBA" id="ARBA00004651"/>
    </source>
</evidence>
<keyword evidence="7 10" id="KW-0472">Membrane</keyword>
<evidence type="ECO:0000256" key="8">
    <source>
        <dbReference type="ARBA" id="ARBA00032707"/>
    </source>
</evidence>
<keyword evidence="6 10" id="KW-1133">Transmembrane helix</keyword>
<dbReference type="CDD" id="cd01610">
    <property type="entry name" value="PAP2_like"/>
    <property type="match status" value="1"/>
</dbReference>
<evidence type="ECO:0000256" key="4">
    <source>
        <dbReference type="ARBA" id="ARBA00022692"/>
    </source>
</evidence>
<feature type="transmembrane region" description="Helical" evidence="10">
    <location>
        <begin position="48"/>
        <end position="71"/>
    </location>
</feature>
<evidence type="ECO:0000256" key="7">
    <source>
        <dbReference type="ARBA" id="ARBA00023136"/>
    </source>
</evidence>
<name>A0ABQ6GRN4_9GAMM</name>
<dbReference type="InterPro" id="IPR000326">
    <property type="entry name" value="PAP2/HPO"/>
</dbReference>
<dbReference type="EMBL" id="BSST01000001">
    <property type="protein sequence ID" value="GLX77282.1"/>
    <property type="molecule type" value="Genomic_DNA"/>
</dbReference>
<comment type="catalytic activity">
    <reaction evidence="9">
        <text>di-trans,octa-cis-undecaprenyl diphosphate + H2O = di-trans,octa-cis-undecaprenyl phosphate + phosphate + H(+)</text>
        <dbReference type="Rhea" id="RHEA:28094"/>
        <dbReference type="ChEBI" id="CHEBI:15377"/>
        <dbReference type="ChEBI" id="CHEBI:15378"/>
        <dbReference type="ChEBI" id="CHEBI:43474"/>
        <dbReference type="ChEBI" id="CHEBI:58405"/>
        <dbReference type="ChEBI" id="CHEBI:60392"/>
        <dbReference type="EC" id="3.6.1.27"/>
    </reaction>
</comment>
<dbReference type="InterPro" id="IPR036938">
    <property type="entry name" value="PAP2/HPO_sf"/>
</dbReference>
<dbReference type="PANTHER" id="PTHR14969:SF62">
    <property type="entry name" value="DECAPRENYLPHOSPHORYL-5-PHOSPHORIBOSE PHOSPHATASE RV3807C-RELATED"/>
    <property type="match status" value="1"/>
</dbReference>
<dbReference type="Gene3D" id="1.20.144.10">
    <property type="entry name" value="Phosphatidic acid phosphatase type 2/haloperoxidase"/>
    <property type="match status" value="1"/>
</dbReference>
<gene>
    <name evidence="12" type="ORF">tinsulaeT_06220</name>
</gene>
<evidence type="ECO:0000256" key="9">
    <source>
        <dbReference type="ARBA" id="ARBA00047594"/>
    </source>
</evidence>
<keyword evidence="4 10" id="KW-0812">Transmembrane</keyword>
<protein>
    <recommendedName>
        <fullName evidence="2">undecaprenyl-diphosphate phosphatase</fullName>
        <ecNumber evidence="2">3.6.1.27</ecNumber>
    </recommendedName>
    <alternativeName>
        <fullName evidence="8">Undecaprenyl pyrophosphate phosphatase</fullName>
    </alternativeName>
</protein>
<dbReference type="PANTHER" id="PTHR14969">
    <property type="entry name" value="SPHINGOSINE-1-PHOSPHATE PHOSPHOHYDROLASE"/>
    <property type="match status" value="1"/>
</dbReference>
<feature type="transmembrane region" description="Helical" evidence="10">
    <location>
        <begin position="149"/>
        <end position="170"/>
    </location>
</feature>
<keyword evidence="5" id="KW-0378">Hydrolase</keyword>
<evidence type="ECO:0000259" key="11">
    <source>
        <dbReference type="SMART" id="SM00014"/>
    </source>
</evidence>
<evidence type="ECO:0000256" key="5">
    <source>
        <dbReference type="ARBA" id="ARBA00022801"/>
    </source>
</evidence>
<dbReference type="SUPFAM" id="SSF48317">
    <property type="entry name" value="Acid phosphatase/Vanadium-dependent haloperoxidase"/>
    <property type="match status" value="1"/>
</dbReference>
<proteinExistence type="predicted"/>
<feature type="domain" description="Phosphatidic acid phosphatase type 2/haloperoxidase" evidence="11">
    <location>
        <begin position="64"/>
        <end position="170"/>
    </location>
</feature>
<evidence type="ECO:0000256" key="2">
    <source>
        <dbReference type="ARBA" id="ARBA00012374"/>
    </source>
</evidence>
<keyword evidence="13" id="KW-1185">Reference proteome</keyword>
<feature type="transmembrane region" description="Helical" evidence="10">
    <location>
        <begin position="114"/>
        <end position="137"/>
    </location>
</feature>
<dbReference type="SMART" id="SM00014">
    <property type="entry name" value="acidPPc"/>
    <property type="match status" value="1"/>
</dbReference>
<accession>A0ABQ6GRN4</accession>
<evidence type="ECO:0000256" key="3">
    <source>
        <dbReference type="ARBA" id="ARBA00022475"/>
    </source>
</evidence>
<comment type="caution">
    <text evidence="12">The sequence shown here is derived from an EMBL/GenBank/DDBJ whole genome shotgun (WGS) entry which is preliminary data.</text>
</comment>
<keyword evidence="3" id="KW-1003">Cell membrane</keyword>
<organism evidence="12 13">
    <name type="scientific">Thalassotalea insulae</name>
    <dbReference type="NCBI Taxonomy" id="2056778"/>
    <lineage>
        <taxon>Bacteria</taxon>
        <taxon>Pseudomonadati</taxon>
        <taxon>Pseudomonadota</taxon>
        <taxon>Gammaproteobacteria</taxon>
        <taxon>Alteromonadales</taxon>
        <taxon>Colwelliaceae</taxon>
        <taxon>Thalassotalea</taxon>
    </lineage>
</organism>
<comment type="subcellular location">
    <subcellularLocation>
        <location evidence="1">Cell membrane</location>
        <topology evidence="1">Multi-pass membrane protein</topology>
    </subcellularLocation>
</comment>